<reference evidence="3" key="1">
    <citation type="submission" date="2018-02" db="EMBL/GenBank/DDBJ databases">
        <title>Rhizophora mucronata_Transcriptome.</title>
        <authorList>
            <person name="Meera S.P."/>
            <person name="Sreeshan A."/>
            <person name="Augustine A."/>
        </authorList>
    </citation>
    <scope>NUCLEOTIDE SEQUENCE</scope>
    <source>
        <tissue evidence="3">Leaf</tissue>
    </source>
</reference>
<evidence type="ECO:0000259" key="2">
    <source>
        <dbReference type="PROSITE" id="PS50102"/>
    </source>
</evidence>
<dbReference type="EMBL" id="GGEC01043994">
    <property type="protein sequence ID" value="MBX24478.1"/>
    <property type="molecule type" value="Transcribed_RNA"/>
</dbReference>
<sequence>MQIFVGNLDSNVMDDHLRELFGQYGHLVHVKIPNGKRCGFVQFADK</sequence>
<accession>A0A2P2M2N6</accession>
<dbReference type="SUPFAM" id="SSF54928">
    <property type="entry name" value="RNA-binding domain, RBD"/>
    <property type="match status" value="1"/>
</dbReference>
<evidence type="ECO:0000256" key="1">
    <source>
        <dbReference type="PROSITE-ProRule" id="PRU00176"/>
    </source>
</evidence>
<proteinExistence type="predicted"/>
<dbReference type="InterPro" id="IPR012677">
    <property type="entry name" value="Nucleotide-bd_a/b_plait_sf"/>
</dbReference>
<keyword evidence="1" id="KW-0694">RNA-binding</keyword>
<organism evidence="3">
    <name type="scientific">Rhizophora mucronata</name>
    <name type="common">Asiatic mangrove</name>
    <dbReference type="NCBI Taxonomy" id="61149"/>
    <lineage>
        <taxon>Eukaryota</taxon>
        <taxon>Viridiplantae</taxon>
        <taxon>Streptophyta</taxon>
        <taxon>Embryophyta</taxon>
        <taxon>Tracheophyta</taxon>
        <taxon>Spermatophyta</taxon>
        <taxon>Magnoliopsida</taxon>
        <taxon>eudicotyledons</taxon>
        <taxon>Gunneridae</taxon>
        <taxon>Pentapetalae</taxon>
        <taxon>rosids</taxon>
        <taxon>fabids</taxon>
        <taxon>Malpighiales</taxon>
        <taxon>Rhizophoraceae</taxon>
        <taxon>Rhizophora</taxon>
    </lineage>
</organism>
<protein>
    <submittedName>
        <fullName evidence="3">RNA-binding protein 45</fullName>
    </submittedName>
</protein>
<evidence type="ECO:0000313" key="3">
    <source>
        <dbReference type="EMBL" id="MBX24478.1"/>
    </source>
</evidence>
<dbReference type="PROSITE" id="PS50102">
    <property type="entry name" value="RRM"/>
    <property type="match status" value="1"/>
</dbReference>
<feature type="domain" description="RRM" evidence="2">
    <location>
        <begin position="1"/>
        <end position="46"/>
    </location>
</feature>
<dbReference type="InterPro" id="IPR035979">
    <property type="entry name" value="RBD_domain_sf"/>
</dbReference>
<dbReference type="Gene3D" id="3.30.70.330">
    <property type="match status" value="1"/>
</dbReference>
<dbReference type="GO" id="GO:0003723">
    <property type="term" value="F:RNA binding"/>
    <property type="evidence" value="ECO:0007669"/>
    <property type="project" value="UniProtKB-UniRule"/>
</dbReference>
<dbReference type="Pfam" id="PF00076">
    <property type="entry name" value="RRM_1"/>
    <property type="match status" value="1"/>
</dbReference>
<dbReference type="AlphaFoldDB" id="A0A2P2M2N6"/>
<dbReference type="InterPro" id="IPR000504">
    <property type="entry name" value="RRM_dom"/>
</dbReference>
<name>A0A2P2M2N6_RHIMU</name>